<evidence type="ECO:0000256" key="1">
    <source>
        <dbReference type="ARBA" id="ARBA00022536"/>
    </source>
</evidence>
<feature type="domain" description="Peptidase M12A" evidence="15">
    <location>
        <begin position="231"/>
        <end position="440"/>
    </location>
</feature>
<dbReference type="Pfam" id="PF01400">
    <property type="entry name" value="Astacin"/>
    <property type="match status" value="1"/>
</dbReference>
<dbReference type="FunFam" id="3.40.390.10:FF:000028">
    <property type="entry name" value="Zinc metalloproteinase"/>
    <property type="match status" value="1"/>
</dbReference>
<dbReference type="GO" id="GO:0018996">
    <property type="term" value="P:molting cycle, collagen and cuticulin-based cuticle"/>
    <property type="evidence" value="ECO:0007669"/>
    <property type="project" value="UniProtKB-ARBA"/>
</dbReference>
<evidence type="ECO:0000256" key="5">
    <source>
        <dbReference type="ARBA" id="ARBA00022729"/>
    </source>
</evidence>
<feature type="binding site" evidence="11">
    <location>
        <position position="344"/>
    </location>
    <ligand>
        <name>Zn(2+)</name>
        <dbReference type="ChEBI" id="CHEBI:29105"/>
        <note>catalytic</note>
    </ligand>
</feature>
<proteinExistence type="predicted"/>
<dbReference type="InterPro" id="IPR034035">
    <property type="entry name" value="Astacin-like_dom"/>
</dbReference>
<evidence type="ECO:0000256" key="9">
    <source>
        <dbReference type="ARBA" id="ARBA00023157"/>
    </source>
</evidence>
<evidence type="ECO:0000259" key="14">
    <source>
        <dbReference type="PROSITE" id="PS50070"/>
    </source>
</evidence>
<dbReference type="SUPFAM" id="SSF55486">
    <property type="entry name" value="Metalloproteases ('zincins'), catalytic domain"/>
    <property type="match status" value="1"/>
</dbReference>
<feature type="active site" evidence="11">
    <location>
        <position position="335"/>
    </location>
</feature>
<keyword evidence="5" id="KW-0732">Signal</keyword>
<keyword evidence="2 10" id="KW-0420">Kringle</keyword>
<dbReference type="PRINTS" id="PR00480">
    <property type="entry name" value="ASTACIN"/>
</dbReference>
<reference evidence="16" key="1">
    <citation type="submission" date="2022-01" db="EMBL/GenBank/DDBJ databases">
        <authorList>
            <person name="Braso-Vives M."/>
        </authorList>
    </citation>
    <scope>NUCLEOTIDE SEQUENCE</scope>
</reference>
<dbReference type="InterPro" id="IPR006026">
    <property type="entry name" value="Peptidase_Metallo"/>
</dbReference>
<sequence>MEDELFSGVETMAIESDSNRSTPDDSEQDLSEEENLSAEENLSDDSEDSETESGNPRNIIAYSHQPRWSEDKKKKSNNDNNESDDSGGRGGATAAVTPTTAARPTVAFDQALTIRRMLAQGLAGLCCGFVNVPKLAVSLVVLAALLERSSGREGKLNRQLARNSVSLLGEGYPLGHYQEALRQHDDWTTQGAAVVVVGKRVTQAERKLSLSSTTEDNTIHNNAVHHRRKRKAIRNPYMRWPHGIIPYTFDVAFNSWERDIVIKAMRHWEEHTCLRFVPLGSPQARNLPTDNYIKFIKGRGCWSKVGMFWWTPEQELSLGNECLQSKYAVAIAVHEMGHAIGFFHEHARPDRNNYVTIQWDNIRWGRYRHFFRFGYNMIDTFDIPYDYLSIMHYGDNEFSWNAHTMRTIETRDPAYQNIIGQRISLSFLDIKMTNEMYKCAARCPSYVRCNTPNSFVGPTCRCMCPGYHGLGTTDCPHQSTQIVHGYGGHRHRLDCYQGNGNTYRGSRSWTRSGHSCLNWSNTLDRDVSTLSYPHGSAGIGNHNYCRNPYPGSPQPWCYVGDIRIFWEYCDVPRCDY</sequence>
<dbReference type="Gene3D" id="3.40.390.10">
    <property type="entry name" value="Collagenase (Catalytic Domain)"/>
    <property type="match status" value="1"/>
</dbReference>
<evidence type="ECO:0000256" key="6">
    <source>
        <dbReference type="ARBA" id="ARBA00022801"/>
    </source>
</evidence>
<keyword evidence="3 11" id="KW-0645">Protease</keyword>
<dbReference type="CDD" id="cd00108">
    <property type="entry name" value="KR"/>
    <property type="match status" value="1"/>
</dbReference>
<evidence type="ECO:0000256" key="3">
    <source>
        <dbReference type="ARBA" id="ARBA00022670"/>
    </source>
</evidence>
<dbReference type="FunFam" id="2.40.20.10:FF:000001">
    <property type="entry name" value="Urokinase-type plasminogen activator"/>
    <property type="match status" value="1"/>
</dbReference>
<evidence type="ECO:0000256" key="12">
    <source>
        <dbReference type="RuleBase" id="RU361183"/>
    </source>
</evidence>
<evidence type="ECO:0000256" key="11">
    <source>
        <dbReference type="PROSITE-ProRule" id="PRU01211"/>
    </source>
</evidence>
<dbReference type="InterPro" id="IPR000001">
    <property type="entry name" value="Kringle"/>
</dbReference>
<feature type="compositionally biased region" description="Acidic residues" evidence="13">
    <location>
        <begin position="24"/>
        <end position="51"/>
    </location>
</feature>
<comment type="caution">
    <text evidence="10">Lacks conserved residue(s) required for the propagation of feature annotation.</text>
</comment>
<keyword evidence="4 11" id="KW-0479">Metal-binding</keyword>
<evidence type="ECO:0000256" key="4">
    <source>
        <dbReference type="ARBA" id="ARBA00022723"/>
    </source>
</evidence>
<dbReference type="InterPro" id="IPR001506">
    <property type="entry name" value="Peptidase_M12A"/>
</dbReference>
<keyword evidence="6 11" id="KW-0378">Hydrolase</keyword>
<evidence type="ECO:0000313" key="17">
    <source>
        <dbReference type="Proteomes" id="UP000838412"/>
    </source>
</evidence>
<feature type="region of interest" description="Disordered" evidence="13">
    <location>
        <begin position="1"/>
        <end position="98"/>
    </location>
</feature>
<dbReference type="InterPro" id="IPR013806">
    <property type="entry name" value="Kringle-like"/>
</dbReference>
<dbReference type="GO" id="GO:0006508">
    <property type="term" value="P:proteolysis"/>
    <property type="evidence" value="ECO:0007669"/>
    <property type="project" value="UniProtKB-KW"/>
</dbReference>
<dbReference type="PANTHER" id="PTHR10127">
    <property type="entry name" value="DISCOIDIN, CUB, EGF, LAMININ , AND ZINC METALLOPROTEASE DOMAIN CONTAINING"/>
    <property type="match status" value="1"/>
</dbReference>
<dbReference type="EMBL" id="OV696688">
    <property type="protein sequence ID" value="CAH1257017.1"/>
    <property type="molecule type" value="Genomic_DNA"/>
</dbReference>
<name>A0A8J9ZKB1_BRALA</name>
<dbReference type="InterPro" id="IPR024079">
    <property type="entry name" value="MetalloPept_cat_dom_sf"/>
</dbReference>
<dbReference type="InterPro" id="IPR038178">
    <property type="entry name" value="Kringle_sf"/>
</dbReference>
<dbReference type="AlphaFoldDB" id="A0A8J9ZKB1"/>
<gene>
    <name evidence="16" type="primary">MEP1B</name>
    <name evidence="16" type="ORF">BLAG_LOCUS15082</name>
</gene>
<dbReference type="PROSITE" id="PS51864">
    <property type="entry name" value="ASTACIN"/>
    <property type="match status" value="1"/>
</dbReference>
<dbReference type="EC" id="3.4.24.-" evidence="12"/>
<keyword evidence="8 11" id="KW-0482">Metalloprotease</keyword>
<dbReference type="GO" id="GO:0004222">
    <property type="term" value="F:metalloendopeptidase activity"/>
    <property type="evidence" value="ECO:0007669"/>
    <property type="project" value="UniProtKB-UniRule"/>
</dbReference>
<evidence type="ECO:0000259" key="15">
    <source>
        <dbReference type="PROSITE" id="PS51864"/>
    </source>
</evidence>
<accession>A0A8J9ZKB1</accession>
<evidence type="ECO:0000256" key="13">
    <source>
        <dbReference type="SAM" id="MobiDB-lite"/>
    </source>
</evidence>
<dbReference type="SMART" id="SM00235">
    <property type="entry name" value="ZnMc"/>
    <property type="match status" value="1"/>
</dbReference>
<dbReference type="PANTHER" id="PTHR10127:SF780">
    <property type="entry name" value="METALLOENDOPEPTIDASE"/>
    <property type="match status" value="1"/>
</dbReference>
<dbReference type="GO" id="GO:0008270">
    <property type="term" value="F:zinc ion binding"/>
    <property type="evidence" value="ECO:0007669"/>
    <property type="project" value="UniProtKB-UniRule"/>
</dbReference>
<dbReference type="Proteomes" id="UP000838412">
    <property type="component" value="Chromosome 3"/>
</dbReference>
<dbReference type="OrthoDB" id="6061307at2759"/>
<evidence type="ECO:0000256" key="2">
    <source>
        <dbReference type="ARBA" id="ARBA00022572"/>
    </source>
</evidence>
<dbReference type="SUPFAM" id="SSF57440">
    <property type="entry name" value="Kringle-like"/>
    <property type="match status" value="1"/>
</dbReference>
<dbReference type="SMART" id="SM00130">
    <property type="entry name" value="KR"/>
    <property type="match status" value="1"/>
</dbReference>
<feature type="domain" description="Kringle" evidence="14">
    <location>
        <begin position="494"/>
        <end position="574"/>
    </location>
</feature>
<dbReference type="PRINTS" id="PR00018">
    <property type="entry name" value="KRINGLE"/>
</dbReference>
<feature type="binding site" evidence="11">
    <location>
        <position position="338"/>
    </location>
    <ligand>
        <name>Zn(2+)</name>
        <dbReference type="ChEBI" id="CHEBI:29105"/>
        <note>catalytic</note>
    </ligand>
</feature>
<protein>
    <recommendedName>
        <fullName evidence="12">Metalloendopeptidase</fullName>
        <ecNumber evidence="12">3.4.24.-</ecNumber>
    </recommendedName>
</protein>
<dbReference type="Pfam" id="PF00051">
    <property type="entry name" value="Kringle"/>
    <property type="match status" value="1"/>
</dbReference>
<dbReference type="CDD" id="cd04280">
    <property type="entry name" value="ZnMc_astacin_like"/>
    <property type="match status" value="1"/>
</dbReference>
<keyword evidence="7 11" id="KW-0862">Zinc</keyword>
<dbReference type="PROSITE" id="PS00021">
    <property type="entry name" value="KRINGLE_1"/>
    <property type="match status" value="1"/>
</dbReference>
<dbReference type="PROSITE" id="PS50070">
    <property type="entry name" value="KRINGLE_2"/>
    <property type="match status" value="1"/>
</dbReference>
<evidence type="ECO:0000313" key="16">
    <source>
        <dbReference type="EMBL" id="CAH1257017.1"/>
    </source>
</evidence>
<comment type="cofactor">
    <cofactor evidence="11 12">
        <name>Zn(2+)</name>
        <dbReference type="ChEBI" id="CHEBI:29105"/>
    </cofactor>
    <text evidence="11 12">Binds 1 zinc ion per subunit.</text>
</comment>
<keyword evidence="17" id="KW-1185">Reference proteome</keyword>
<dbReference type="Gene3D" id="2.40.20.10">
    <property type="entry name" value="Plasminogen Kringle 4"/>
    <property type="match status" value="1"/>
</dbReference>
<evidence type="ECO:0000256" key="7">
    <source>
        <dbReference type="ARBA" id="ARBA00022833"/>
    </source>
</evidence>
<feature type="compositionally biased region" description="Basic and acidic residues" evidence="13">
    <location>
        <begin position="67"/>
        <end position="77"/>
    </location>
</feature>
<keyword evidence="9" id="KW-1015">Disulfide bond</keyword>
<dbReference type="InterPro" id="IPR018056">
    <property type="entry name" value="Kringle_CS"/>
</dbReference>
<feature type="binding site" evidence="11">
    <location>
        <position position="334"/>
    </location>
    <ligand>
        <name>Zn(2+)</name>
        <dbReference type="ChEBI" id="CHEBI:29105"/>
        <note>catalytic</note>
    </ligand>
</feature>
<evidence type="ECO:0000256" key="8">
    <source>
        <dbReference type="ARBA" id="ARBA00023049"/>
    </source>
</evidence>
<evidence type="ECO:0000256" key="10">
    <source>
        <dbReference type="PROSITE-ProRule" id="PRU00121"/>
    </source>
</evidence>
<organism evidence="16 17">
    <name type="scientific">Branchiostoma lanceolatum</name>
    <name type="common">Common lancelet</name>
    <name type="synonym">Amphioxus lanceolatum</name>
    <dbReference type="NCBI Taxonomy" id="7740"/>
    <lineage>
        <taxon>Eukaryota</taxon>
        <taxon>Metazoa</taxon>
        <taxon>Chordata</taxon>
        <taxon>Cephalochordata</taxon>
        <taxon>Leptocardii</taxon>
        <taxon>Amphioxiformes</taxon>
        <taxon>Branchiostomatidae</taxon>
        <taxon>Branchiostoma</taxon>
    </lineage>
</organism>
<keyword evidence="1" id="KW-0245">EGF-like domain</keyword>